<organism evidence="2 3">
    <name type="scientific">Stagnimonas aquatica</name>
    <dbReference type="NCBI Taxonomy" id="2689987"/>
    <lineage>
        <taxon>Bacteria</taxon>
        <taxon>Pseudomonadati</taxon>
        <taxon>Pseudomonadota</taxon>
        <taxon>Gammaproteobacteria</taxon>
        <taxon>Nevskiales</taxon>
        <taxon>Nevskiaceae</taxon>
        <taxon>Stagnimonas</taxon>
    </lineage>
</organism>
<evidence type="ECO:0000313" key="2">
    <source>
        <dbReference type="EMBL" id="ROH86547.1"/>
    </source>
</evidence>
<dbReference type="SUPFAM" id="SSF48498">
    <property type="entry name" value="Tetracyclin repressor-like, C-terminal domain"/>
    <property type="match status" value="1"/>
</dbReference>
<evidence type="ECO:0000313" key="3">
    <source>
        <dbReference type="Proteomes" id="UP000282106"/>
    </source>
</evidence>
<reference evidence="2 3" key="1">
    <citation type="submission" date="2018-10" db="EMBL/GenBank/DDBJ databases">
        <authorList>
            <person name="Chen W.-M."/>
        </authorList>
    </citation>
    <scope>NUCLEOTIDE SEQUENCE [LARGE SCALE GENOMIC DNA]</scope>
    <source>
        <strain evidence="2 3">THS-13</strain>
    </source>
</reference>
<dbReference type="AlphaFoldDB" id="A0A3N0V171"/>
<feature type="domain" description="Transcriptional regulator TetR C-terminal Proteobacteria type" evidence="1">
    <location>
        <begin position="26"/>
        <end position="138"/>
    </location>
</feature>
<gene>
    <name evidence="2" type="ORF">ED208_15605</name>
</gene>
<dbReference type="Gene3D" id="1.10.357.10">
    <property type="entry name" value="Tetracycline Repressor, domain 2"/>
    <property type="match status" value="1"/>
</dbReference>
<keyword evidence="3" id="KW-1185">Reference proteome</keyword>
<accession>A0A3N0V171</accession>
<dbReference type="InParanoid" id="A0A3N0V171"/>
<dbReference type="Proteomes" id="UP000282106">
    <property type="component" value="Unassembled WGS sequence"/>
</dbReference>
<proteinExistence type="predicted"/>
<name>A0A3N0V171_9GAMM</name>
<dbReference type="EMBL" id="RJVO01000009">
    <property type="protein sequence ID" value="ROH86547.1"/>
    <property type="molecule type" value="Genomic_DNA"/>
</dbReference>
<dbReference type="InterPro" id="IPR036271">
    <property type="entry name" value="Tet_transcr_reg_TetR-rel_C_sf"/>
</dbReference>
<comment type="caution">
    <text evidence="2">The sequence shown here is derived from an EMBL/GenBank/DDBJ whole genome shotgun (WGS) entry which is preliminary data.</text>
</comment>
<dbReference type="InterPro" id="IPR039536">
    <property type="entry name" value="TetR_C_Proteobacteria"/>
</dbReference>
<evidence type="ECO:0000259" key="1">
    <source>
        <dbReference type="Pfam" id="PF14246"/>
    </source>
</evidence>
<sequence length="156" mass="17373">MVVNGCERFLRNVAIPTSIEGDLESTLRAFGLRFFKLFTDPNGVRLMRAIIAEATRFPALAQQFYDNGPKRARQQLAAFFAHCHAGGHMHAPDPDFAAIQFITLMKGHCQFRSLFGLSPLALTITPHAFVEQAVRLFLYGCQPPATPNKKPARSRS</sequence>
<dbReference type="Pfam" id="PF14246">
    <property type="entry name" value="TetR_C_7"/>
    <property type="match status" value="1"/>
</dbReference>
<protein>
    <recommendedName>
        <fullName evidence="1">Transcriptional regulator TetR C-terminal Proteobacteria type domain-containing protein</fullName>
    </recommendedName>
</protein>